<dbReference type="PRINTS" id="PR00051">
    <property type="entry name" value="DNAA"/>
</dbReference>
<evidence type="ECO:0000256" key="4">
    <source>
        <dbReference type="ARBA" id="ARBA00022741"/>
    </source>
</evidence>
<comment type="caution">
    <text evidence="8">Lacks conserved residue(s) required for the propagation of feature annotation.</text>
</comment>
<evidence type="ECO:0000256" key="9">
    <source>
        <dbReference type="NCBIfam" id="TIGR00362"/>
    </source>
</evidence>
<dbReference type="SUPFAM" id="SSF52540">
    <property type="entry name" value="P-loop containing nucleoside triphosphate hydrolases"/>
    <property type="match status" value="1"/>
</dbReference>
<evidence type="ECO:0000256" key="3">
    <source>
        <dbReference type="ARBA" id="ARBA00022705"/>
    </source>
</evidence>
<dbReference type="CDD" id="cd00009">
    <property type="entry name" value="AAA"/>
    <property type="match status" value="1"/>
</dbReference>
<feature type="binding site" evidence="8">
    <location>
        <position position="159"/>
    </location>
    <ligand>
        <name>ATP</name>
        <dbReference type="ChEBI" id="CHEBI:30616"/>
    </ligand>
</feature>
<comment type="similarity">
    <text evidence="1 8 11">Belongs to the DnaA family.</text>
</comment>
<comment type="subcellular location">
    <subcellularLocation>
        <location evidence="8">Cytoplasm</location>
    </subcellularLocation>
</comment>
<dbReference type="Pfam" id="PF00308">
    <property type="entry name" value="Bac_DnaA"/>
    <property type="match status" value="1"/>
</dbReference>
<feature type="binding site" evidence="8">
    <location>
        <position position="160"/>
    </location>
    <ligand>
        <name>ATP</name>
        <dbReference type="ChEBI" id="CHEBI:30616"/>
    </ligand>
</feature>
<keyword evidence="3 8" id="KW-0235">DNA replication</keyword>
<dbReference type="PANTHER" id="PTHR30050">
    <property type="entry name" value="CHROMOSOMAL REPLICATION INITIATOR PROTEIN DNAA"/>
    <property type="match status" value="1"/>
</dbReference>
<dbReference type="AlphaFoldDB" id="A0A4R6QB04"/>
<dbReference type="GO" id="GO:0006270">
    <property type="term" value="P:DNA replication initiation"/>
    <property type="evidence" value="ECO:0007669"/>
    <property type="project" value="UniProtKB-UniRule"/>
</dbReference>
<dbReference type="Pfam" id="PF11638">
    <property type="entry name" value="DnaA_N"/>
    <property type="match status" value="1"/>
</dbReference>
<dbReference type="GO" id="GO:0005524">
    <property type="term" value="F:ATP binding"/>
    <property type="evidence" value="ECO:0007669"/>
    <property type="project" value="UniProtKB-UniRule"/>
</dbReference>
<dbReference type="InterPro" id="IPR027417">
    <property type="entry name" value="P-loop_NTPase"/>
</dbReference>
<keyword evidence="6 8" id="KW-0446">Lipid-binding</keyword>
<feature type="binding site" evidence="8">
    <location>
        <position position="158"/>
    </location>
    <ligand>
        <name>ATP</name>
        <dbReference type="ChEBI" id="CHEBI:30616"/>
    </ligand>
</feature>
<feature type="region of interest" description="Domain IV, binds dsDNA" evidence="8">
    <location>
        <begin position="332"/>
        <end position="451"/>
    </location>
</feature>
<feature type="domain" description="AAA+ ATPase" evidence="12">
    <location>
        <begin position="145"/>
        <end position="273"/>
    </location>
</feature>
<dbReference type="InterPro" id="IPR003593">
    <property type="entry name" value="AAA+_ATPase"/>
</dbReference>
<gene>
    <name evidence="8" type="primary">dnaA</name>
    <name evidence="14" type="ORF">EV211_10533</name>
</gene>
<dbReference type="InterPro" id="IPR024633">
    <property type="entry name" value="DnaA_N_dom"/>
</dbReference>
<dbReference type="SUPFAM" id="SSF48295">
    <property type="entry name" value="TrpR-like"/>
    <property type="match status" value="1"/>
</dbReference>
<dbReference type="Gene3D" id="3.40.50.300">
    <property type="entry name" value="P-loop containing nucleotide triphosphate hydrolases"/>
    <property type="match status" value="1"/>
</dbReference>
<dbReference type="FunFam" id="3.40.50.300:FF:000150">
    <property type="entry name" value="Chromosomal replication initiator protein DnaA"/>
    <property type="match status" value="1"/>
</dbReference>
<name>A0A4R6QB04_9FIRM</name>
<evidence type="ECO:0000313" key="15">
    <source>
        <dbReference type="Proteomes" id="UP000295500"/>
    </source>
</evidence>
<dbReference type="InterPro" id="IPR001957">
    <property type="entry name" value="Chromosome_initiator_DnaA"/>
</dbReference>
<dbReference type="GO" id="GO:0005886">
    <property type="term" value="C:plasma membrane"/>
    <property type="evidence" value="ECO:0007669"/>
    <property type="project" value="TreeGrafter"/>
</dbReference>
<sequence>MNNDQKTWEKVLAEIEKNTTPISYKTWFLPTKIRSIDEDVNIVYLESNEDFIINILKTRYLQLIETSFKTVLKDDYRVIIKNSEEYKKDTTVIKPVKVSTSTVTPNLNKQKIFNPRYNFDNFVVGNSNKYAHAAALAVAESPSEAYNPLFIYGDSGLGKTHLMHAIGIYLLEHNDNINVLYVSSEMFTNELIKALGDNKTREFKKKYRQVDVLLIDDIQFLEGKETTQEEFFYTFNTLYDLNKQIVISSDRPPNKLVRLEERLRNRFAWNMIASISPADYETRIAILVKKAENANISMDDDLYDVICLIAEKVTDNIRELEGAFNRIVTFSSLLHEHIDKKFASDILNDIIQDDGSVITPEKIKAVVSRHYKIKVSEMESPKRTNNIAFPRQIAMYLCRTMTDYSLPKIGSMFGGRHYTTVMHACDKIQKDISKDSSFKEIIKSLKDEINE</sequence>
<feature type="binding site" evidence="8">
    <location>
        <position position="156"/>
    </location>
    <ligand>
        <name>ATP</name>
        <dbReference type="ChEBI" id="CHEBI:30616"/>
    </ligand>
</feature>
<dbReference type="Gene3D" id="1.10.8.60">
    <property type="match status" value="1"/>
</dbReference>
<dbReference type="NCBIfam" id="TIGR00362">
    <property type="entry name" value="DnaA"/>
    <property type="match status" value="1"/>
</dbReference>
<dbReference type="InterPro" id="IPR038454">
    <property type="entry name" value="DnaA_N_sf"/>
</dbReference>
<evidence type="ECO:0000256" key="11">
    <source>
        <dbReference type="RuleBase" id="RU004227"/>
    </source>
</evidence>
<dbReference type="InterPro" id="IPR013159">
    <property type="entry name" value="DnaA_C"/>
</dbReference>
<keyword evidence="7 8" id="KW-0238">DNA-binding</keyword>
<organism evidence="14 15">
    <name type="scientific">Aminicella lysinilytica</name>
    <dbReference type="NCBI Taxonomy" id="433323"/>
    <lineage>
        <taxon>Bacteria</taxon>
        <taxon>Bacillati</taxon>
        <taxon>Bacillota</taxon>
        <taxon>Clostridia</taxon>
        <taxon>Peptostreptococcales</taxon>
        <taxon>Anaerovoracaceae</taxon>
        <taxon>Aminicella</taxon>
    </lineage>
</organism>
<comment type="caution">
    <text evidence="14">The sequence shown here is derived from an EMBL/GenBank/DDBJ whole genome shotgun (WGS) entry which is preliminary data.</text>
</comment>
<dbReference type="Pfam" id="PF08299">
    <property type="entry name" value="Bac_DnaA_C"/>
    <property type="match status" value="1"/>
</dbReference>
<dbReference type="InterPro" id="IPR020591">
    <property type="entry name" value="Chromosome_initiator_DnaA-like"/>
</dbReference>
<dbReference type="HAMAP" id="MF_00377">
    <property type="entry name" value="DnaA_bact"/>
    <property type="match status" value="1"/>
</dbReference>
<dbReference type="SMART" id="SM00382">
    <property type="entry name" value="AAA"/>
    <property type="match status" value="1"/>
</dbReference>
<dbReference type="SMART" id="SM00760">
    <property type="entry name" value="Bac_DnaA_C"/>
    <property type="match status" value="1"/>
</dbReference>
<proteinExistence type="inferred from homology"/>
<dbReference type="Gene3D" id="1.10.1750.10">
    <property type="match status" value="1"/>
</dbReference>
<keyword evidence="5 8" id="KW-0067">ATP-binding</keyword>
<keyword evidence="2 8" id="KW-0963">Cytoplasm</keyword>
<feature type="domain" description="Chromosomal replication initiator DnaA C-terminal" evidence="13">
    <location>
        <begin position="359"/>
        <end position="428"/>
    </location>
</feature>
<evidence type="ECO:0000256" key="8">
    <source>
        <dbReference type="HAMAP-Rule" id="MF_00377"/>
    </source>
</evidence>
<dbReference type="CDD" id="cd06571">
    <property type="entry name" value="Bac_DnaA_C"/>
    <property type="match status" value="1"/>
</dbReference>
<evidence type="ECO:0000256" key="6">
    <source>
        <dbReference type="ARBA" id="ARBA00023121"/>
    </source>
</evidence>
<dbReference type="GO" id="GO:0005737">
    <property type="term" value="C:cytoplasm"/>
    <property type="evidence" value="ECO:0007669"/>
    <property type="project" value="UniProtKB-SubCell"/>
</dbReference>
<comment type="subunit">
    <text evidence="8">Oligomerizes as a right-handed, spiral filament on DNA at oriC.</text>
</comment>
<dbReference type="GO" id="GO:0006275">
    <property type="term" value="P:regulation of DNA replication"/>
    <property type="evidence" value="ECO:0007669"/>
    <property type="project" value="UniProtKB-UniRule"/>
</dbReference>
<evidence type="ECO:0000256" key="5">
    <source>
        <dbReference type="ARBA" id="ARBA00022840"/>
    </source>
</evidence>
<dbReference type="GO" id="GO:0008289">
    <property type="term" value="F:lipid binding"/>
    <property type="evidence" value="ECO:0007669"/>
    <property type="project" value="UniProtKB-KW"/>
</dbReference>
<dbReference type="Proteomes" id="UP000295500">
    <property type="component" value="Unassembled WGS sequence"/>
</dbReference>
<keyword evidence="15" id="KW-1185">Reference proteome</keyword>
<dbReference type="Gene3D" id="3.30.300.180">
    <property type="match status" value="1"/>
</dbReference>
<protein>
    <recommendedName>
        <fullName evidence="8 9">Chromosomal replication initiator protein DnaA</fullName>
    </recommendedName>
</protein>
<dbReference type="OrthoDB" id="9807019at2"/>
<evidence type="ECO:0000256" key="7">
    <source>
        <dbReference type="ARBA" id="ARBA00023125"/>
    </source>
</evidence>
<comment type="domain">
    <text evidence="8">Domain I is involved in oligomerization and binding regulators, domain II is flexibile and of varying length in different bacteria, domain III forms the AAA+ region, while domain IV binds dsDNA.</text>
</comment>
<dbReference type="GO" id="GO:0003688">
    <property type="term" value="F:DNA replication origin binding"/>
    <property type="evidence" value="ECO:0007669"/>
    <property type="project" value="UniProtKB-UniRule"/>
</dbReference>
<evidence type="ECO:0000256" key="10">
    <source>
        <dbReference type="RuleBase" id="RU000577"/>
    </source>
</evidence>
<keyword evidence="4 8" id="KW-0547">Nucleotide-binding</keyword>
<evidence type="ECO:0000313" key="14">
    <source>
        <dbReference type="EMBL" id="TDP58963.1"/>
    </source>
</evidence>
<dbReference type="EMBL" id="SNXO01000005">
    <property type="protein sequence ID" value="TDP58963.1"/>
    <property type="molecule type" value="Genomic_DNA"/>
</dbReference>
<evidence type="ECO:0000259" key="12">
    <source>
        <dbReference type="SMART" id="SM00382"/>
    </source>
</evidence>
<reference evidence="14 15" key="1">
    <citation type="submission" date="2019-03" db="EMBL/GenBank/DDBJ databases">
        <title>Genomic Encyclopedia of Type Strains, Phase IV (KMG-IV): sequencing the most valuable type-strain genomes for metagenomic binning, comparative biology and taxonomic classification.</title>
        <authorList>
            <person name="Goeker M."/>
        </authorList>
    </citation>
    <scope>NUCLEOTIDE SEQUENCE [LARGE SCALE GENOMIC DNA]</scope>
    <source>
        <strain evidence="14 15">DSM 28287</strain>
    </source>
</reference>
<accession>A0A4R6QB04</accession>
<dbReference type="InterPro" id="IPR013317">
    <property type="entry name" value="DnaA_dom"/>
</dbReference>
<feature type="region of interest" description="Domain I, interacts with DnaA modulators" evidence="8">
    <location>
        <begin position="1"/>
        <end position="85"/>
    </location>
</feature>
<dbReference type="RefSeq" id="WP_133527787.1">
    <property type="nucleotide sequence ID" value="NZ_CALCQM010000039.1"/>
</dbReference>
<dbReference type="InterPro" id="IPR010921">
    <property type="entry name" value="Trp_repressor/repl_initiator"/>
</dbReference>
<evidence type="ECO:0000259" key="13">
    <source>
        <dbReference type="SMART" id="SM00760"/>
    </source>
</evidence>
<comment type="function">
    <text evidence="8 10">Plays an essential role in the initiation and regulation of chromosomal replication. ATP-DnaA binds to the origin of replication (oriC) to initiate formation of the DNA replication initiation complex once per cell cycle. Binds the DnaA box (a 9 base pair repeat at the origin) and separates the double-stranded (ds)DNA. Forms a right-handed helical filament on oriC DNA; dsDNA binds to the exterior of the filament while single-stranded (ss)DNA is stabiized in the filament's interior. The ATP-DnaA-oriC complex binds and stabilizes one strand of the AT-rich DNA unwinding element (DUE), permitting loading of DNA polymerase. After initiation quickly degrades to an ADP-DnaA complex that is not apt for DNA replication. Binds acidic phospholipids.</text>
</comment>
<dbReference type="PANTHER" id="PTHR30050:SF2">
    <property type="entry name" value="CHROMOSOMAL REPLICATION INITIATOR PROTEIN DNAA"/>
    <property type="match status" value="1"/>
</dbReference>
<evidence type="ECO:0000256" key="1">
    <source>
        <dbReference type="ARBA" id="ARBA00006583"/>
    </source>
</evidence>
<evidence type="ECO:0000256" key="2">
    <source>
        <dbReference type="ARBA" id="ARBA00022490"/>
    </source>
</evidence>